<comment type="similarity">
    <text evidence="1">Belongs to the apolipoprotein L family.</text>
</comment>
<sequence>MGNKNSICTETAASPCESLELLSTLQCLPKGINNLERKSKEIHLERERIVKKLRDMADYLEKTHSDVLIADRVGTGVGIGSGLLFIGGLFAAPFTAGASLALTTAATATGIMGAITSAGANITGLVMTKNSLAPLQEELDKHLKHIKDISSIDPQYLVRATRLRPTLEILEKLSESTFLQLLLTFQKLITHALNGDYAQISRAVNHVVDPKIKELLQKLPIPLDRPSLQALAEVCTLIISHIRSYWCLLELFE</sequence>
<dbReference type="STRING" id="6669.E9GS38"/>
<dbReference type="KEGG" id="dpx:DAPPUDRAFT_321147"/>
<dbReference type="EMBL" id="GL732561">
    <property type="protein sequence ID" value="EFX77639.1"/>
    <property type="molecule type" value="Genomic_DNA"/>
</dbReference>
<dbReference type="AlphaFoldDB" id="E9GS38"/>
<proteinExistence type="inferred from homology"/>
<name>E9GS38_DAPPU</name>
<evidence type="ECO:0000313" key="3">
    <source>
        <dbReference type="Proteomes" id="UP000000305"/>
    </source>
</evidence>
<keyword evidence="3" id="KW-1185">Reference proteome</keyword>
<dbReference type="Proteomes" id="UP000000305">
    <property type="component" value="Unassembled WGS sequence"/>
</dbReference>
<protein>
    <submittedName>
        <fullName evidence="2">Uncharacterized protein</fullName>
    </submittedName>
</protein>
<dbReference type="PANTHER" id="PTHR14096">
    <property type="entry name" value="APOLIPOPROTEIN L"/>
    <property type="match status" value="1"/>
</dbReference>
<dbReference type="Pfam" id="PF05461">
    <property type="entry name" value="ApoL"/>
    <property type="match status" value="1"/>
</dbReference>
<reference evidence="2 3" key="1">
    <citation type="journal article" date="2011" name="Science">
        <title>The ecoresponsive genome of Daphnia pulex.</title>
        <authorList>
            <person name="Colbourne J.K."/>
            <person name="Pfrender M.E."/>
            <person name="Gilbert D."/>
            <person name="Thomas W.K."/>
            <person name="Tucker A."/>
            <person name="Oakley T.H."/>
            <person name="Tokishita S."/>
            <person name="Aerts A."/>
            <person name="Arnold G.J."/>
            <person name="Basu M.K."/>
            <person name="Bauer D.J."/>
            <person name="Caceres C.E."/>
            <person name="Carmel L."/>
            <person name="Casola C."/>
            <person name="Choi J.H."/>
            <person name="Detter J.C."/>
            <person name="Dong Q."/>
            <person name="Dusheyko S."/>
            <person name="Eads B.D."/>
            <person name="Frohlich T."/>
            <person name="Geiler-Samerotte K.A."/>
            <person name="Gerlach D."/>
            <person name="Hatcher P."/>
            <person name="Jogdeo S."/>
            <person name="Krijgsveld J."/>
            <person name="Kriventseva E.V."/>
            <person name="Kultz D."/>
            <person name="Laforsch C."/>
            <person name="Lindquist E."/>
            <person name="Lopez J."/>
            <person name="Manak J.R."/>
            <person name="Muller J."/>
            <person name="Pangilinan J."/>
            <person name="Patwardhan R.P."/>
            <person name="Pitluck S."/>
            <person name="Pritham E.J."/>
            <person name="Rechtsteiner A."/>
            <person name="Rho M."/>
            <person name="Rogozin I.B."/>
            <person name="Sakarya O."/>
            <person name="Salamov A."/>
            <person name="Schaack S."/>
            <person name="Shapiro H."/>
            <person name="Shiga Y."/>
            <person name="Skalitzky C."/>
            <person name="Smith Z."/>
            <person name="Souvorov A."/>
            <person name="Sung W."/>
            <person name="Tang Z."/>
            <person name="Tsuchiya D."/>
            <person name="Tu H."/>
            <person name="Vos H."/>
            <person name="Wang M."/>
            <person name="Wolf Y.I."/>
            <person name="Yamagata H."/>
            <person name="Yamada T."/>
            <person name="Ye Y."/>
            <person name="Shaw J.R."/>
            <person name="Andrews J."/>
            <person name="Crease T.J."/>
            <person name="Tang H."/>
            <person name="Lucas S.M."/>
            <person name="Robertson H.M."/>
            <person name="Bork P."/>
            <person name="Koonin E.V."/>
            <person name="Zdobnov E.M."/>
            <person name="Grigoriev I.V."/>
            <person name="Lynch M."/>
            <person name="Boore J.L."/>
        </authorList>
    </citation>
    <scope>NUCLEOTIDE SEQUENCE [LARGE SCALE GENOMIC DNA]</scope>
</reference>
<dbReference type="GO" id="GO:0008289">
    <property type="term" value="F:lipid binding"/>
    <property type="evidence" value="ECO:0000318"/>
    <property type="project" value="GO_Central"/>
</dbReference>
<dbReference type="PANTHER" id="PTHR14096:SF28">
    <property type="entry name" value="APOLIPOPROTEIN L, 1-RELATED"/>
    <property type="match status" value="1"/>
</dbReference>
<dbReference type="GO" id="GO:0042157">
    <property type="term" value="P:lipoprotein metabolic process"/>
    <property type="evidence" value="ECO:0007669"/>
    <property type="project" value="InterPro"/>
</dbReference>
<dbReference type="GO" id="GO:0005576">
    <property type="term" value="C:extracellular region"/>
    <property type="evidence" value="ECO:0007669"/>
    <property type="project" value="InterPro"/>
</dbReference>
<dbReference type="HOGENOM" id="CLU_1099453_0_0_1"/>
<dbReference type="OrthoDB" id="10385712at2759"/>
<dbReference type="InParanoid" id="E9GS38"/>
<gene>
    <name evidence="2" type="ORF">DAPPUDRAFT_321147</name>
</gene>
<accession>E9GS38</accession>
<evidence type="ECO:0000313" key="2">
    <source>
        <dbReference type="EMBL" id="EFX77639.1"/>
    </source>
</evidence>
<evidence type="ECO:0000256" key="1">
    <source>
        <dbReference type="ARBA" id="ARBA00010090"/>
    </source>
</evidence>
<dbReference type="InterPro" id="IPR008405">
    <property type="entry name" value="ApoL"/>
</dbReference>
<dbReference type="GO" id="GO:0006869">
    <property type="term" value="P:lipid transport"/>
    <property type="evidence" value="ECO:0007669"/>
    <property type="project" value="InterPro"/>
</dbReference>
<organism evidence="2 3">
    <name type="scientific">Daphnia pulex</name>
    <name type="common">Water flea</name>
    <dbReference type="NCBI Taxonomy" id="6669"/>
    <lineage>
        <taxon>Eukaryota</taxon>
        <taxon>Metazoa</taxon>
        <taxon>Ecdysozoa</taxon>
        <taxon>Arthropoda</taxon>
        <taxon>Crustacea</taxon>
        <taxon>Branchiopoda</taxon>
        <taxon>Diplostraca</taxon>
        <taxon>Cladocera</taxon>
        <taxon>Anomopoda</taxon>
        <taxon>Daphniidae</taxon>
        <taxon>Daphnia</taxon>
    </lineage>
</organism>